<keyword evidence="1" id="KW-0645">Protease</keyword>
<protein>
    <submittedName>
        <fullName evidence="1">Peptidase M14 carboxypeptidase A</fullName>
    </submittedName>
</protein>
<organism evidence="1 2">
    <name type="scientific">Sulfobacillus thermosulfidooxidans (strain DSM 9293 / VKM B-1269 / AT-1)</name>
    <dbReference type="NCBI Taxonomy" id="929705"/>
    <lineage>
        <taxon>Bacteria</taxon>
        <taxon>Bacillati</taxon>
        <taxon>Bacillota</taxon>
        <taxon>Clostridia</taxon>
        <taxon>Eubacteriales</taxon>
        <taxon>Clostridiales Family XVII. Incertae Sedis</taxon>
        <taxon>Sulfobacillus</taxon>
    </lineage>
</organism>
<dbReference type="Gene3D" id="3.40.630.10">
    <property type="entry name" value="Zn peptidases"/>
    <property type="match status" value="1"/>
</dbReference>
<sequence length="414" mass="46772">MQLLPIDAFIAHLRASIQAAFGNAEELRLGTSRFGHPIPAFKIPGQSRRAVFLGFSHPNEPLGELILEAVVREAIDRYSPNQRACWYLVPVWDLDGARENEAWWSGIVTVERMIDHWYRPAPSEQVEWTFPLDYGDVRFDQPKPETEAVQRLLDVVQPEVLMSLHNSVFPGAYTLISPQGASLAPRISETLCTHGLRPLSPCPIPYVETYADGVFGLPHARLEIDYLRKLDPRGSLSFYDNGAASFDYVGSSCLSFVMELPLFDWASHPDDGHLRRRDLGARHLAAWEQLWEDLEAAFADEDLAQSDDPLLSSPRYFYQRRDADRATIRHRLAKVLRSLDPVQSVDWENYMADLLTIATQYSQLHRGGGPVLPTAMNVRQELGQLARDRLCVLDPATIYDAGRTLVGLVLNEIR</sequence>
<evidence type="ECO:0000313" key="2">
    <source>
        <dbReference type="Proteomes" id="UP000192660"/>
    </source>
</evidence>
<proteinExistence type="predicted"/>
<dbReference type="Proteomes" id="UP000192660">
    <property type="component" value="Unassembled WGS sequence"/>
</dbReference>
<evidence type="ECO:0000313" key="1">
    <source>
        <dbReference type="EMBL" id="SMC05605.1"/>
    </source>
</evidence>
<dbReference type="EMBL" id="FWWY01000001">
    <property type="protein sequence ID" value="SMC05605.1"/>
    <property type="molecule type" value="Genomic_DNA"/>
</dbReference>
<dbReference type="RefSeq" id="WP_084661639.1">
    <property type="nucleotide sequence ID" value="NZ_FWWY01000001.1"/>
</dbReference>
<keyword evidence="1" id="KW-0378">Hydrolase</keyword>
<name>A0A1W1WH83_SULTA</name>
<keyword evidence="1" id="KW-0121">Carboxypeptidase</keyword>
<reference evidence="2" key="1">
    <citation type="submission" date="2017-04" db="EMBL/GenBank/DDBJ databases">
        <authorList>
            <person name="Varghese N."/>
            <person name="Submissions S."/>
        </authorList>
    </citation>
    <scope>NUCLEOTIDE SEQUENCE [LARGE SCALE GENOMIC DNA]</scope>
    <source>
        <strain evidence="2">DSM 9293</strain>
    </source>
</reference>
<gene>
    <name evidence="1" type="ORF">SAMN00768000_2337</name>
</gene>
<dbReference type="OrthoDB" id="9811296at2"/>
<dbReference type="STRING" id="28034.BFX07_08545"/>
<dbReference type="GO" id="GO:0004180">
    <property type="term" value="F:carboxypeptidase activity"/>
    <property type="evidence" value="ECO:0007669"/>
    <property type="project" value="UniProtKB-KW"/>
</dbReference>
<accession>A0A1W1WH83</accession>
<keyword evidence="2" id="KW-1185">Reference proteome</keyword>
<dbReference type="SUPFAM" id="SSF53187">
    <property type="entry name" value="Zn-dependent exopeptidases"/>
    <property type="match status" value="1"/>
</dbReference>
<dbReference type="AlphaFoldDB" id="A0A1W1WH83"/>